<dbReference type="SUPFAM" id="SSF53901">
    <property type="entry name" value="Thiolase-like"/>
    <property type="match status" value="2"/>
</dbReference>
<dbReference type="Proteomes" id="UP000290407">
    <property type="component" value="Unassembled WGS sequence"/>
</dbReference>
<dbReference type="AlphaFoldDB" id="A0A4Q2UNS0"/>
<gene>
    <name evidence="6" type="ORF">EQG79_19055</name>
</gene>
<proteinExistence type="inferred from homology"/>
<dbReference type="Pfam" id="PF02801">
    <property type="entry name" value="Ketoacyl-synt_C"/>
    <property type="match status" value="1"/>
</dbReference>
<organism evidence="6 7">
    <name type="scientific">Spirosoma sordidisoli</name>
    <dbReference type="NCBI Taxonomy" id="2502893"/>
    <lineage>
        <taxon>Bacteria</taxon>
        <taxon>Pseudomonadati</taxon>
        <taxon>Bacteroidota</taxon>
        <taxon>Cytophagia</taxon>
        <taxon>Cytophagales</taxon>
        <taxon>Cytophagaceae</taxon>
        <taxon>Spirosoma</taxon>
    </lineage>
</organism>
<dbReference type="Gene3D" id="3.40.47.10">
    <property type="match status" value="1"/>
</dbReference>
<evidence type="ECO:0000313" key="6">
    <source>
        <dbReference type="EMBL" id="RYC68459.1"/>
    </source>
</evidence>
<protein>
    <submittedName>
        <fullName evidence="6">Beta-ketoacyl-[acyl-carrier-protein] synthase family protein</fullName>
    </submittedName>
</protein>
<evidence type="ECO:0000256" key="3">
    <source>
        <dbReference type="RuleBase" id="RU003694"/>
    </source>
</evidence>
<dbReference type="PANTHER" id="PTHR11712:SF320">
    <property type="entry name" value="BETA-KETOACYL SYNTHASE"/>
    <property type="match status" value="1"/>
</dbReference>
<evidence type="ECO:0000259" key="5">
    <source>
        <dbReference type="PROSITE" id="PS52004"/>
    </source>
</evidence>
<dbReference type="InterPro" id="IPR000794">
    <property type="entry name" value="Beta-ketoacyl_synthase"/>
</dbReference>
<dbReference type="PANTHER" id="PTHR11712">
    <property type="entry name" value="POLYKETIDE SYNTHASE-RELATED"/>
    <property type="match status" value="1"/>
</dbReference>
<dbReference type="InterPro" id="IPR014031">
    <property type="entry name" value="Ketoacyl_synth_C"/>
</dbReference>
<evidence type="ECO:0000256" key="4">
    <source>
        <dbReference type="SAM" id="MobiDB-lite"/>
    </source>
</evidence>
<evidence type="ECO:0000256" key="1">
    <source>
        <dbReference type="ARBA" id="ARBA00008467"/>
    </source>
</evidence>
<dbReference type="EMBL" id="SBLB01000005">
    <property type="protein sequence ID" value="RYC68459.1"/>
    <property type="molecule type" value="Genomic_DNA"/>
</dbReference>
<evidence type="ECO:0000256" key="2">
    <source>
        <dbReference type="ARBA" id="ARBA00022679"/>
    </source>
</evidence>
<feature type="domain" description="Ketosynthase family 3 (KS3)" evidence="5">
    <location>
        <begin position="1"/>
        <end position="395"/>
    </location>
</feature>
<dbReference type="CDD" id="cd00834">
    <property type="entry name" value="KAS_I_II"/>
    <property type="match status" value="1"/>
</dbReference>
<dbReference type="GO" id="GO:0004315">
    <property type="term" value="F:3-oxoacyl-[acyl-carrier-protein] synthase activity"/>
    <property type="evidence" value="ECO:0007669"/>
    <property type="project" value="TreeGrafter"/>
</dbReference>
<feature type="region of interest" description="Disordered" evidence="4">
    <location>
        <begin position="254"/>
        <end position="275"/>
    </location>
</feature>
<dbReference type="GO" id="GO:0006633">
    <property type="term" value="P:fatty acid biosynthetic process"/>
    <property type="evidence" value="ECO:0007669"/>
    <property type="project" value="TreeGrafter"/>
</dbReference>
<dbReference type="PROSITE" id="PS52004">
    <property type="entry name" value="KS3_2"/>
    <property type="match status" value="1"/>
</dbReference>
<dbReference type="SMART" id="SM00825">
    <property type="entry name" value="PKS_KS"/>
    <property type="match status" value="1"/>
</dbReference>
<dbReference type="InterPro" id="IPR014030">
    <property type="entry name" value="Ketoacyl_synth_N"/>
</dbReference>
<evidence type="ECO:0000313" key="7">
    <source>
        <dbReference type="Proteomes" id="UP000290407"/>
    </source>
</evidence>
<dbReference type="InterPro" id="IPR020841">
    <property type="entry name" value="PKS_Beta-ketoAc_synthase_dom"/>
</dbReference>
<dbReference type="InterPro" id="IPR016039">
    <property type="entry name" value="Thiolase-like"/>
</dbReference>
<name>A0A4Q2UNS0_9BACT</name>
<sequence length="396" mass="41622">MNMYVTGMGIVSAIGMDTTETINSILAQRSGLGPIRWVDTRLKNNVVAGEVPHDDNALRTLAGVPAQPLATRTTLLGLLAARQAINQAGIVPADGIRTGFISASTVGGIVESEKVHAEVLAGTYPGSFVDTNDGAESTDYLARYFGFTDLVTSINTACSSSANAIVVGSRWIRSGLVDRVIVGGTDSLSRLTINGFNSLMLLDSQPCRPFDQRRQGINLGEGAAYLVLESEACVRRAGKTPLARLSGFGVTNDAYHPSASSPEGEGLQGAMRQAMSQAGLQPSDIDYLNTHGTATGNNDITEGMAIRRVFGDAVSFSSTKSFTGHTLAAAGAIEAVIALLSLREGLLPPNLFFEEPIPEHGLSPIRTVSADRHHRHVMSNAAGMGGFCSSLIFSAN</sequence>
<comment type="caution">
    <text evidence="6">The sequence shown here is derived from an EMBL/GenBank/DDBJ whole genome shotgun (WGS) entry which is preliminary data.</text>
</comment>
<accession>A0A4Q2UNS0</accession>
<reference evidence="6 7" key="1">
    <citation type="submission" date="2019-01" db="EMBL/GenBank/DDBJ databases">
        <title>Spirosoma flava sp. nov., a propanil-degrading bacterium isolated from herbicide-contaminated soil.</title>
        <authorList>
            <person name="Zhang L."/>
            <person name="Jiang J.-D."/>
        </authorList>
    </citation>
    <scope>NUCLEOTIDE SEQUENCE [LARGE SCALE GENOMIC DNA]</scope>
    <source>
        <strain evidence="6 7">TY50</strain>
    </source>
</reference>
<keyword evidence="2 3" id="KW-0808">Transferase</keyword>
<dbReference type="GO" id="GO:0005829">
    <property type="term" value="C:cytosol"/>
    <property type="evidence" value="ECO:0007669"/>
    <property type="project" value="TreeGrafter"/>
</dbReference>
<dbReference type="Pfam" id="PF00109">
    <property type="entry name" value="ketoacyl-synt"/>
    <property type="match status" value="1"/>
</dbReference>
<comment type="similarity">
    <text evidence="1 3">Belongs to the thiolase-like superfamily. Beta-ketoacyl-ACP synthases family.</text>
</comment>
<dbReference type="RefSeq" id="WP_129603234.1">
    <property type="nucleotide sequence ID" value="NZ_SBLB01000005.1"/>
</dbReference>
<keyword evidence="7" id="KW-1185">Reference proteome</keyword>